<keyword evidence="2" id="KW-1185">Reference proteome</keyword>
<dbReference type="EMBL" id="MU150232">
    <property type="protein sequence ID" value="KAF9468481.1"/>
    <property type="molecule type" value="Genomic_DNA"/>
</dbReference>
<protein>
    <submittedName>
        <fullName evidence="1">Uncharacterized protein</fullName>
    </submittedName>
</protein>
<evidence type="ECO:0000313" key="2">
    <source>
        <dbReference type="Proteomes" id="UP000807353"/>
    </source>
</evidence>
<dbReference type="AlphaFoldDB" id="A0A9P5YIJ0"/>
<name>A0A9P5YIJ0_9AGAR</name>
<accession>A0A9P5YIJ0</accession>
<sequence>MLVEEKGILVCLDIMGSRGKAGMMSKWKLSQYADVKKLNRYSDVDKMDIYMQHE</sequence>
<comment type="caution">
    <text evidence="1">The sequence shown here is derived from an EMBL/GenBank/DDBJ whole genome shotgun (WGS) entry which is preliminary data.</text>
</comment>
<organism evidence="1 2">
    <name type="scientific">Collybia nuda</name>
    <dbReference type="NCBI Taxonomy" id="64659"/>
    <lineage>
        <taxon>Eukaryota</taxon>
        <taxon>Fungi</taxon>
        <taxon>Dikarya</taxon>
        <taxon>Basidiomycota</taxon>
        <taxon>Agaricomycotina</taxon>
        <taxon>Agaricomycetes</taxon>
        <taxon>Agaricomycetidae</taxon>
        <taxon>Agaricales</taxon>
        <taxon>Tricholomatineae</taxon>
        <taxon>Clitocybaceae</taxon>
        <taxon>Collybia</taxon>
    </lineage>
</organism>
<reference evidence="1" key="1">
    <citation type="submission" date="2020-11" db="EMBL/GenBank/DDBJ databases">
        <authorList>
            <consortium name="DOE Joint Genome Institute"/>
            <person name="Ahrendt S."/>
            <person name="Riley R."/>
            <person name="Andreopoulos W."/>
            <person name="Labutti K."/>
            <person name="Pangilinan J."/>
            <person name="Ruiz-Duenas F.J."/>
            <person name="Barrasa J.M."/>
            <person name="Sanchez-Garcia M."/>
            <person name="Camarero S."/>
            <person name="Miyauchi S."/>
            <person name="Serrano A."/>
            <person name="Linde D."/>
            <person name="Babiker R."/>
            <person name="Drula E."/>
            <person name="Ayuso-Fernandez I."/>
            <person name="Pacheco R."/>
            <person name="Padilla G."/>
            <person name="Ferreira P."/>
            <person name="Barriuso J."/>
            <person name="Kellner H."/>
            <person name="Castanera R."/>
            <person name="Alfaro M."/>
            <person name="Ramirez L."/>
            <person name="Pisabarro A.G."/>
            <person name="Kuo A."/>
            <person name="Tritt A."/>
            <person name="Lipzen A."/>
            <person name="He G."/>
            <person name="Yan M."/>
            <person name="Ng V."/>
            <person name="Cullen D."/>
            <person name="Martin F."/>
            <person name="Rosso M.-N."/>
            <person name="Henrissat B."/>
            <person name="Hibbett D."/>
            <person name="Martinez A.T."/>
            <person name="Grigoriev I.V."/>
        </authorList>
    </citation>
    <scope>NUCLEOTIDE SEQUENCE</scope>
    <source>
        <strain evidence="1">CBS 247.69</strain>
    </source>
</reference>
<dbReference type="Proteomes" id="UP000807353">
    <property type="component" value="Unassembled WGS sequence"/>
</dbReference>
<evidence type="ECO:0000313" key="1">
    <source>
        <dbReference type="EMBL" id="KAF9468481.1"/>
    </source>
</evidence>
<gene>
    <name evidence="1" type="ORF">BDZ94DRAFT_1304269</name>
</gene>
<proteinExistence type="predicted"/>